<dbReference type="GO" id="GO:0006508">
    <property type="term" value="P:proteolysis"/>
    <property type="evidence" value="ECO:0007669"/>
    <property type="project" value="InterPro"/>
</dbReference>
<evidence type="ECO:0000256" key="1">
    <source>
        <dbReference type="SAM" id="MobiDB-lite"/>
    </source>
</evidence>
<comment type="caution">
    <text evidence="3">The sequence shown here is derived from an EMBL/GenBank/DDBJ whole genome shotgun (WGS) entry which is preliminary data.</text>
</comment>
<dbReference type="InterPro" id="IPR011600">
    <property type="entry name" value="Pept_C14_caspase"/>
</dbReference>
<dbReference type="SUPFAM" id="SSF52129">
    <property type="entry name" value="Caspase-like"/>
    <property type="match status" value="1"/>
</dbReference>
<gene>
    <name evidence="3" type="ORF">PN36_30225</name>
</gene>
<dbReference type="InterPro" id="IPR052039">
    <property type="entry name" value="Caspase-related_regulators"/>
</dbReference>
<protein>
    <recommendedName>
        <fullName evidence="2">Caspase family p20 domain-containing protein</fullName>
    </recommendedName>
</protein>
<dbReference type="EMBL" id="JSZA02000219">
    <property type="protein sequence ID" value="KHD05917.1"/>
    <property type="molecule type" value="Genomic_DNA"/>
</dbReference>
<proteinExistence type="predicted"/>
<evidence type="ECO:0000259" key="2">
    <source>
        <dbReference type="PROSITE" id="PS50208"/>
    </source>
</evidence>
<dbReference type="AlphaFoldDB" id="A0A0A6P691"/>
<dbReference type="PROSITE" id="PS51257">
    <property type="entry name" value="PROKAR_LIPOPROTEIN"/>
    <property type="match status" value="1"/>
</dbReference>
<dbReference type="Pfam" id="PF00656">
    <property type="entry name" value="Peptidase_C14"/>
    <property type="match status" value="1"/>
</dbReference>
<name>A0A0A6P691_9GAMM</name>
<feature type="domain" description="Caspase family p20" evidence="2">
    <location>
        <begin position="43"/>
        <end position="120"/>
    </location>
</feature>
<dbReference type="InterPro" id="IPR029030">
    <property type="entry name" value="Caspase-like_dom_sf"/>
</dbReference>
<feature type="compositionally biased region" description="Polar residues" evidence="1">
    <location>
        <begin position="30"/>
        <end position="40"/>
    </location>
</feature>
<dbReference type="GO" id="GO:0004197">
    <property type="term" value="F:cysteine-type endopeptidase activity"/>
    <property type="evidence" value="ECO:0007669"/>
    <property type="project" value="InterPro"/>
</dbReference>
<dbReference type="PROSITE" id="PS50208">
    <property type="entry name" value="CASPASE_P20"/>
    <property type="match status" value="1"/>
</dbReference>
<evidence type="ECO:0000313" key="3">
    <source>
        <dbReference type="EMBL" id="KHD05917.1"/>
    </source>
</evidence>
<sequence length="148" mass="16942">MKTKIVLFVLLFLTACESDSPLSREPYNNEPPSHATNTSNHTGKKIALVIGNWAYRFKPLNNPQNDARDMAQLLRQLGFEVIHKKNLGFDQMENEVLKFKLKLMDKGQVGLFYFAGHGLEVEGKNYLLPTDLRLMAKRVLMVYIPAIY</sequence>
<dbReference type="Proteomes" id="UP000030428">
    <property type="component" value="Unassembled WGS sequence"/>
</dbReference>
<dbReference type="InterPro" id="IPR001309">
    <property type="entry name" value="Pept_C14_p20"/>
</dbReference>
<dbReference type="PANTHER" id="PTHR22576">
    <property type="entry name" value="MUCOSA ASSOCIATED LYMPHOID TISSUE LYMPHOMA TRANSLOCATION PROTEIN 1/PARACASPASE"/>
    <property type="match status" value="1"/>
</dbReference>
<keyword evidence="4" id="KW-1185">Reference proteome</keyword>
<accession>A0A0A6P691</accession>
<feature type="region of interest" description="Disordered" evidence="1">
    <location>
        <begin position="20"/>
        <end position="40"/>
    </location>
</feature>
<dbReference type="PANTHER" id="PTHR22576:SF37">
    <property type="entry name" value="MUCOSA-ASSOCIATED LYMPHOID TISSUE LYMPHOMA TRANSLOCATION PROTEIN 1"/>
    <property type="match status" value="1"/>
</dbReference>
<reference evidence="3 4" key="1">
    <citation type="journal article" date="2016" name="Front. Microbiol.">
        <title>Single-Cell (Meta-)Genomics of a Dimorphic Candidatus Thiomargarita nelsonii Reveals Genomic Plasticity.</title>
        <authorList>
            <person name="Flood B.E."/>
            <person name="Fliss P."/>
            <person name="Jones D.S."/>
            <person name="Dick G.J."/>
            <person name="Jain S."/>
            <person name="Kaster A.K."/>
            <person name="Winkel M."/>
            <person name="Mussmann M."/>
            <person name="Bailey J."/>
        </authorList>
    </citation>
    <scope>NUCLEOTIDE SEQUENCE [LARGE SCALE GENOMIC DNA]</scope>
    <source>
        <strain evidence="3">Hydrate Ridge</strain>
    </source>
</reference>
<organism evidence="3 4">
    <name type="scientific">Candidatus Thiomargarita nelsonii</name>
    <dbReference type="NCBI Taxonomy" id="1003181"/>
    <lineage>
        <taxon>Bacteria</taxon>
        <taxon>Pseudomonadati</taxon>
        <taxon>Pseudomonadota</taxon>
        <taxon>Gammaproteobacteria</taxon>
        <taxon>Thiotrichales</taxon>
        <taxon>Thiotrichaceae</taxon>
        <taxon>Thiomargarita</taxon>
    </lineage>
</organism>
<dbReference type="Gene3D" id="3.40.50.1460">
    <property type="match status" value="1"/>
</dbReference>
<evidence type="ECO:0000313" key="4">
    <source>
        <dbReference type="Proteomes" id="UP000030428"/>
    </source>
</evidence>